<dbReference type="Pfam" id="PF08014">
    <property type="entry name" value="MATCAP"/>
    <property type="match status" value="1"/>
</dbReference>
<dbReference type="PANTHER" id="PTHR31817:SF0">
    <property type="entry name" value="CHROMOSOME UNDETERMINED SCAFFOLD_67, WHOLE GENOME SHOTGUN SEQUENCE"/>
    <property type="match status" value="1"/>
</dbReference>
<accession>A0A657M0B2</accession>
<name>A0A657M0B2_9HYPH</name>
<keyword evidence="3" id="KW-0378">Hydrolase</keyword>
<evidence type="ECO:0000313" key="6">
    <source>
        <dbReference type="Proteomes" id="UP000182661"/>
    </source>
</evidence>
<gene>
    <name evidence="5" type="ORF">AX760_00960</name>
</gene>
<dbReference type="Proteomes" id="UP000182661">
    <property type="component" value="Unassembled WGS sequence"/>
</dbReference>
<evidence type="ECO:0000313" key="5">
    <source>
        <dbReference type="EMBL" id="OJG01513.1"/>
    </source>
</evidence>
<dbReference type="InterPro" id="IPR012656">
    <property type="entry name" value="CHP02421_QEGLA"/>
</dbReference>
<proteinExistence type="predicted"/>
<reference evidence="5 6" key="1">
    <citation type="submission" date="2016-02" db="EMBL/GenBank/DDBJ databases">
        <title>Genome sequencing of a beta-galactosidase producing bacteria Rhizobium sp. 59.</title>
        <authorList>
            <person name="Wang D."/>
            <person name="Kot W."/>
            <person name="Qin Y."/>
            <person name="Hansen L."/>
            <person name="Naqvi K."/>
            <person name="Rensing C."/>
        </authorList>
    </citation>
    <scope>NUCLEOTIDE SEQUENCE [LARGE SCALE GENOMIC DNA]</scope>
    <source>
        <strain evidence="5 6">59</strain>
    </source>
</reference>
<dbReference type="GO" id="GO:0008237">
    <property type="term" value="F:metallopeptidase activity"/>
    <property type="evidence" value="ECO:0007669"/>
    <property type="project" value="UniProtKB-KW"/>
</dbReference>
<dbReference type="PANTHER" id="PTHR31817">
    <property type="match status" value="1"/>
</dbReference>
<dbReference type="InterPro" id="IPR012548">
    <property type="entry name" value="MATCAP"/>
</dbReference>
<evidence type="ECO:0000256" key="2">
    <source>
        <dbReference type="ARBA" id="ARBA00022670"/>
    </source>
</evidence>
<protein>
    <recommendedName>
        <fullName evidence="7">Flavohemoglobin expression-modulating QEGLA motif protein</fullName>
    </recommendedName>
</protein>
<dbReference type="AlphaFoldDB" id="A0A657M0B2"/>
<keyword evidence="6" id="KW-1185">Reference proteome</keyword>
<dbReference type="GO" id="GO:0080164">
    <property type="term" value="P:regulation of nitric oxide metabolic process"/>
    <property type="evidence" value="ECO:0007669"/>
    <property type="project" value="TreeGrafter"/>
</dbReference>
<evidence type="ECO:0000256" key="3">
    <source>
        <dbReference type="ARBA" id="ARBA00022801"/>
    </source>
</evidence>
<comment type="caution">
    <text evidence="5">The sequence shown here is derived from an EMBL/GenBank/DDBJ whole genome shotgun (WGS) entry which is preliminary data.</text>
</comment>
<evidence type="ECO:0000256" key="1">
    <source>
        <dbReference type="ARBA" id="ARBA00001947"/>
    </source>
</evidence>
<evidence type="ECO:0000256" key="4">
    <source>
        <dbReference type="ARBA" id="ARBA00023049"/>
    </source>
</evidence>
<dbReference type="GO" id="GO:0006508">
    <property type="term" value="P:proteolysis"/>
    <property type="evidence" value="ECO:0007669"/>
    <property type="project" value="UniProtKB-KW"/>
</dbReference>
<dbReference type="NCBIfam" id="TIGR02421">
    <property type="entry name" value="QEGLA"/>
    <property type="match status" value="1"/>
</dbReference>
<dbReference type="EMBL" id="LSRP01000001">
    <property type="protein sequence ID" value="OJG01513.1"/>
    <property type="molecule type" value="Genomic_DNA"/>
</dbReference>
<keyword evidence="2" id="KW-0645">Protease</keyword>
<comment type="cofactor">
    <cofactor evidence="1">
        <name>Zn(2+)</name>
        <dbReference type="ChEBI" id="CHEBI:29105"/>
    </cofactor>
</comment>
<keyword evidence="4" id="KW-0482">Metalloprotease</keyword>
<organism evidence="5 6">
    <name type="scientific">Pararhizobium antarcticum</name>
    <dbReference type="NCBI Taxonomy" id="1798805"/>
    <lineage>
        <taxon>Bacteria</taxon>
        <taxon>Pseudomonadati</taxon>
        <taxon>Pseudomonadota</taxon>
        <taxon>Alphaproteobacteria</taxon>
        <taxon>Hyphomicrobiales</taxon>
        <taxon>Rhizobiaceae</taxon>
        <taxon>Rhizobium/Agrobacterium group</taxon>
        <taxon>Pararhizobium</taxon>
    </lineage>
</organism>
<evidence type="ECO:0008006" key="7">
    <source>
        <dbReference type="Google" id="ProtNLM"/>
    </source>
</evidence>
<dbReference type="OrthoDB" id="9785840at2"/>
<sequence length="638" mass="69947">MIHSHRKAPRPEATEPDWMAEVLACIETGKSVRKEFGDGGRLHIDRPLPFLCVFVEAGKREAGSALGVGDHVVARDIASANAVYLLAPDIATARPIINAVGRALQKRFGTFLLLEIGELADDALLTDDAPYLPPFEVKVFHTGDAQTTLAANVLVEAVQDVKAKFRTPVVQQGAAVEAPAQDFAFADTGYPSISLRFAPIYRQPGSDNVYPDLREQLVANIFDAGLQAFAAFIRDIDGLKLTTHRQLGRKAFVDAVSRADRSIDDIASSFDFLLAVTPINADAAWAEFKAGGFRTAPRFLYRPLTVDIEAEKRKLFTIAFDRFEDPVLYALYREKQQELDLQLSMLAARETPRFIELGRALYGPVEPSLVDVATRILTATADSLASATEPEMADCFVLDRRARAMIAGYQGQYPGFEATVELRGDLPSGLMVSGNRLLVSRSTLMDRRRVEPLLSHEVGVHLLTYFNGSAQGLRLFRSGLAGYEGMQEGLAVFAEYLSGGMTVERLRLIAARVVGCAMMLDSAPFERTFASLTDAYGLDPDDAFNLVLRLYRGGGLAKDAIYLRGLLQLLDHLKAGGALDPFWMGKISASHFHVMQELSARGLLQAPVVRPDFLSHPHAQTRLDLARQGISPLDMINP</sequence>
<dbReference type="SMART" id="SM01154">
    <property type="entry name" value="DUF1704"/>
    <property type="match status" value="1"/>
</dbReference>